<keyword evidence="4" id="KW-1185">Reference proteome</keyword>
<organism evidence="3 4">
    <name type="scientific">Aurantiacibacter arachoides</name>
    <dbReference type="NCBI Taxonomy" id="1850444"/>
    <lineage>
        <taxon>Bacteria</taxon>
        <taxon>Pseudomonadati</taxon>
        <taxon>Pseudomonadota</taxon>
        <taxon>Alphaproteobacteria</taxon>
        <taxon>Sphingomonadales</taxon>
        <taxon>Erythrobacteraceae</taxon>
        <taxon>Aurantiacibacter</taxon>
    </lineage>
</organism>
<feature type="transmembrane region" description="Helical" evidence="2">
    <location>
        <begin position="12"/>
        <end position="35"/>
    </location>
</feature>
<keyword evidence="2" id="KW-1133">Transmembrane helix</keyword>
<dbReference type="Proteomes" id="UP000460626">
    <property type="component" value="Unassembled WGS sequence"/>
</dbReference>
<proteinExistence type="predicted"/>
<reference evidence="3 4" key="1">
    <citation type="submission" date="2019-12" db="EMBL/GenBank/DDBJ databases">
        <title>Genomic-based taxomic classification of the family Erythrobacteraceae.</title>
        <authorList>
            <person name="Xu L."/>
        </authorList>
    </citation>
    <scope>NUCLEOTIDE SEQUENCE [LARGE SCALE GENOMIC DNA]</scope>
    <source>
        <strain evidence="3 4">RC4-10-4</strain>
    </source>
</reference>
<protein>
    <submittedName>
        <fullName evidence="3">PepSY domain-containing protein</fullName>
    </submittedName>
</protein>
<evidence type="ECO:0000313" key="4">
    <source>
        <dbReference type="Proteomes" id="UP000460626"/>
    </source>
</evidence>
<dbReference type="PANTHER" id="PTHR34219:SF5">
    <property type="entry name" value="BLR4505 PROTEIN"/>
    <property type="match status" value="1"/>
</dbReference>
<evidence type="ECO:0000256" key="2">
    <source>
        <dbReference type="SAM" id="Phobius"/>
    </source>
</evidence>
<feature type="transmembrane region" description="Helical" evidence="2">
    <location>
        <begin position="341"/>
        <end position="362"/>
    </location>
</feature>
<feature type="transmembrane region" description="Helical" evidence="2">
    <location>
        <begin position="202"/>
        <end position="222"/>
    </location>
</feature>
<name>A0A845A2G0_9SPHN</name>
<feature type="transmembrane region" description="Helical" evidence="2">
    <location>
        <begin position="142"/>
        <end position="165"/>
    </location>
</feature>
<dbReference type="PANTHER" id="PTHR34219">
    <property type="entry name" value="IRON-REGULATED INNER MEMBRANE PROTEIN-RELATED"/>
    <property type="match status" value="1"/>
</dbReference>
<dbReference type="InterPro" id="IPR005625">
    <property type="entry name" value="PepSY-ass_TM"/>
</dbReference>
<dbReference type="RefSeq" id="WP_131453170.1">
    <property type="nucleotide sequence ID" value="NZ_BMJK01000001.1"/>
</dbReference>
<accession>A0A845A2G0</accession>
<gene>
    <name evidence="3" type="ORF">GRI62_09725</name>
</gene>
<dbReference type="AlphaFoldDB" id="A0A845A2G0"/>
<dbReference type="Pfam" id="PF03929">
    <property type="entry name" value="PepSY_TM"/>
    <property type="match status" value="1"/>
</dbReference>
<feature type="region of interest" description="Disordered" evidence="1">
    <location>
        <begin position="369"/>
        <end position="393"/>
    </location>
</feature>
<keyword evidence="2" id="KW-0812">Transmembrane</keyword>
<keyword evidence="2" id="KW-0472">Membrane</keyword>
<sequence>MRPRPAFRLWHRWFGILGGAWLFLLAITGSAIAWYDEIDGLLNPDLRIAEISRGSPASIDDLVANARVALPGFEPSNILISREPDRNHWLLGRQTLADGSSRPVQVFADPGTGAFAGWRESGKVSLHRHQIPDLLYGLHTDLLMGEAGMIFVGLVSLAWLIDHFLSLPLAFPRLKTWLSAWCVGGHAGSLRQLWDRHRAGGVWLWPVSAVLALTGVTLSFPMESREIVQIVSPISDRLHYTLEQRAPPTNPIPLEAAIAAATDDRRLLHSLRLLPEVGLYAVRTFDERDVDNQDRLWTYVDMQTGRVTAERHDAGTSDGDAFFVWQYALHSGHAFGLVGRLIVTLAGIVTAYLCFTGYRLWWRRRRKKSGRKRREISTPLREQAPDTGKSGRD</sequence>
<dbReference type="OrthoDB" id="7626573at2"/>
<evidence type="ECO:0000256" key="1">
    <source>
        <dbReference type="SAM" id="MobiDB-lite"/>
    </source>
</evidence>
<dbReference type="EMBL" id="WTYH01000001">
    <property type="protein sequence ID" value="MXO93884.1"/>
    <property type="molecule type" value="Genomic_DNA"/>
</dbReference>
<comment type="caution">
    <text evidence="3">The sequence shown here is derived from an EMBL/GenBank/DDBJ whole genome shotgun (WGS) entry which is preliminary data.</text>
</comment>
<evidence type="ECO:0000313" key="3">
    <source>
        <dbReference type="EMBL" id="MXO93884.1"/>
    </source>
</evidence>